<reference evidence="6" key="2">
    <citation type="submission" date="2020-09" db="EMBL/GenBank/DDBJ databases">
        <authorList>
            <person name="Sun Q."/>
            <person name="Ohkuma M."/>
        </authorList>
    </citation>
    <scope>NUCLEOTIDE SEQUENCE</scope>
    <source>
        <strain evidence="6">JCM 13306</strain>
    </source>
</reference>
<dbReference type="InterPro" id="IPR008927">
    <property type="entry name" value="6-PGluconate_DH-like_C_sf"/>
</dbReference>
<keyword evidence="2" id="KW-0520">NAD</keyword>
<evidence type="ECO:0000259" key="4">
    <source>
        <dbReference type="Pfam" id="PF03446"/>
    </source>
</evidence>
<dbReference type="InterPro" id="IPR029154">
    <property type="entry name" value="HIBADH-like_NADP-bd"/>
</dbReference>
<dbReference type="PANTHER" id="PTHR43580:SF2">
    <property type="entry name" value="CYTOKINE-LIKE NUCLEAR FACTOR N-PAC"/>
    <property type="match status" value="1"/>
</dbReference>
<evidence type="ECO:0000256" key="3">
    <source>
        <dbReference type="PIRSR" id="PIRSR000103-1"/>
    </source>
</evidence>
<dbReference type="InterPro" id="IPR006115">
    <property type="entry name" value="6PGDH_NADP-bd"/>
</dbReference>
<feature type="domain" description="6-phosphogluconate dehydrogenase NADP-binding" evidence="4">
    <location>
        <begin position="3"/>
        <end position="155"/>
    </location>
</feature>
<dbReference type="SUPFAM" id="SSF51735">
    <property type="entry name" value="NAD(P)-binding Rossmann-fold domains"/>
    <property type="match status" value="1"/>
</dbReference>
<keyword evidence="1" id="KW-0560">Oxidoreductase</keyword>
<dbReference type="InterPro" id="IPR015815">
    <property type="entry name" value="HIBADH-related"/>
</dbReference>
<dbReference type="InterPro" id="IPR051265">
    <property type="entry name" value="HIBADH-related_NP60_sf"/>
</dbReference>
<dbReference type="EMBL" id="BNBA01000014">
    <property type="protein sequence ID" value="GHH53990.1"/>
    <property type="molecule type" value="Genomic_DNA"/>
</dbReference>
<dbReference type="PROSITE" id="PS00895">
    <property type="entry name" value="3_HYDROXYISOBUT_DH"/>
    <property type="match status" value="1"/>
</dbReference>
<evidence type="ECO:0000256" key="2">
    <source>
        <dbReference type="ARBA" id="ARBA00023027"/>
    </source>
</evidence>
<comment type="caution">
    <text evidence="6">The sequence shown here is derived from an EMBL/GenBank/DDBJ whole genome shotgun (WGS) entry which is preliminary data.</text>
</comment>
<keyword evidence="7" id="KW-1185">Reference proteome</keyword>
<reference evidence="6" key="1">
    <citation type="journal article" date="2014" name="Int. J. Syst. Evol. Microbiol.">
        <title>Complete genome sequence of Corynebacterium casei LMG S-19264T (=DSM 44701T), isolated from a smear-ripened cheese.</title>
        <authorList>
            <consortium name="US DOE Joint Genome Institute (JGI-PGF)"/>
            <person name="Walter F."/>
            <person name="Albersmeier A."/>
            <person name="Kalinowski J."/>
            <person name="Ruckert C."/>
        </authorList>
    </citation>
    <scope>NUCLEOTIDE SEQUENCE</scope>
    <source>
        <strain evidence="6">JCM 13306</strain>
    </source>
</reference>
<evidence type="ECO:0000256" key="1">
    <source>
        <dbReference type="ARBA" id="ARBA00023002"/>
    </source>
</evidence>
<dbReference type="GO" id="GO:0050661">
    <property type="term" value="F:NADP binding"/>
    <property type="evidence" value="ECO:0007669"/>
    <property type="project" value="InterPro"/>
</dbReference>
<organism evidence="6 7">
    <name type="scientific">Xanthomonas boreopolis</name>
    <dbReference type="NCBI Taxonomy" id="86183"/>
    <lineage>
        <taxon>Bacteria</taxon>
        <taxon>Pseudomonadati</taxon>
        <taxon>Pseudomonadota</taxon>
        <taxon>Gammaproteobacteria</taxon>
        <taxon>Lysobacterales</taxon>
        <taxon>Lysobacteraceae</taxon>
        <taxon>Xanthomonas</taxon>
    </lineage>
</organism>
<name>A0A919F8B7_9XANT</name>
<dbReference type="Gene3D" id="3.40.50.720">
    <property type="entry name" value="NAD(P)-binding Rossmann-like Domain"/>
    <property type="match status" value="1"/>
</dbReference>
<dbReference type="GO" id="GO:0051287">
    <property type="term" value="F:NAD binding"/>
    <property type="evidence" value="ECO:0007669"/>
    <property type="project" value="InterPro"/>
</dbReference>
<feature type="active site" evidence="3">
    <location>
        <position position="169"/>
    </location>
</feature>
<dbReference type="Pfam" id="PF14833">
    <property type="entry name" value="NAD_binding_11"/>
    <property type="match status" value="1"/>
</dbReference>
<gene>
    <name evidence="6" type="ORF">GCM10009090_20100</name>
</gene>
<proteinExistence type="predicted"/>
<dbReference type="PANTHER" id="PTHR43580">
    <property type="entry name" value="OXIDOREDUCTASE GLYR1-RELATED"/>
    <property type="match status" value="1"/>
</dbReference>
<dbReference type="RefSeq" id="WP_434029303.1">
    <property type="nucleotide sequence ID" value="NZ_BNBA01000014.1"/>
</dbReference>
<evidence type="ECO:0000313" key="6">
    <source>
        <dbReference type="EMBL" id="GHH53990.1"/>
    </source>
</evidence>
<dbReference type="SUPFAM" id="SSF48179">
    <property type="entry name" value="6-phosphogluconate dehydrogenase C-terminal domain-like"/>
    <property type="match status" value="1"/>
</dbReference>
<dbReference type="AlphaFoldDB" id="A0A919F8B7"/>
<dbReference type="InterPro" id="IPR013328">
    <property type="entry name" value="6PGD_dom2"/>
</dbReference>
<dbReference type="PIRSF" id="PIRSF000103">
    <property type="entry name" value="HIBADH"/>
    <property type="match status" value="1"/>
</dbReference>
<dbReference type="GO" id="GO:0016491">
    <property type="term" value="F:oxidoreductase activity"/>
    <property type="evidence" value="ECO:0007669"/>
    <property type="project" value="UniProtKB-KW"/>
</dbReference>
<protein>
    <submittedName>
        <fullName evidence="6">Dehydrogenase</fullName>
    </submittedName>
</protein>
<dbReference type="InterPro" id="IPR036291">
    <property type="entry name" value="NAD(P)-bd_dom_sf"/>
</dbReference>
<sequence length="291" mass="30189">MTLGFLGLGTMGRPMASNLLRAGFATTVWNRGPAPAQALAREGAIAVDAPAQAATGPLLFSMLADDAAVRETLFGRGVLDALPAGSVHVNMATISVALARELHALHAERGVAYVAAPVLGRPDVAAAGRLNILAAGDERAIARVQPMFDAMGQKTWRFGEAPERANAVKLAANFCLASAIGTMAEASALVQGHGVARADFLEMLTGTLFSAPAYQGYGKLIAERRYRPAGFKATLGRKDVDLALAAAQARTVPMPLAELLRAALDDAIAHGEGDADWTVLAEVAARRAGQA</sequence>
<dbReference type="GO" id="GO:0016054">
    <property type="term" value="P:organic acid catabolic process"/>
    <property type="evidence" value="ECO:0007669"/>
    <property type="project" value="UniProtKB-ARBA"/>
</dbReference>
<accession>A0A919F8B7</accession>
<dbReference type="InterPro" id="IPR002204">
    <property type="entry name" value="3-OH-isobutyrate_DH-rel_CS"/>
</dbReference>
<feature type="domain" description="3-hydroxyisobutyrate dehydrogenase-like NAD-binding" evidence="5">
    <location>
        <begin position="165"/>
        <end position="282"/>
    </location>
</feature>
<dbReference type="Gene3D" id="1.10.1040.10">
    <property type="entry name" value="N-(1-d-carboxylethyl)-l-norvaline Dehydrogenase, domain 2"/>
    <property type="match status" value="1"/>
</dbReference>
<evidence type="ECO:0000259" key="5">
    <source>
        <dbReference type="Pfam" id="PF14833"/>
    </source>
</evidence>
<dbReference type="Pfam" id="PF03446">
    <property type="entry name" value="NAD_binding_2"/>
    <property type="match status" value="1"/>
</dbReference>
<evidence type="ECO:0000313" key="7">
    <source>
        <dbReference type="Proteomes" id="UP000623958"/>
    </source>
</evidence>
<dbReference type="Proteomes" id="UP000623958">
    <property type="component" value="Unassembled WGS sequence"/>
</dbReference>